<dbReference type="EMBL" id="MRZV01000659">
    <property type="protein sequence ID" value="PIK46226.1"/>
    <property type="molecule type" value="Genomic_DNA"/>
</dbReference>
<feature type="domain" description="Integrase catalytic" evidence="2">
    <location>
        <begin position="14"/>
        <end position="173"/>
    </location>
</feature>
<feature type="region of interest" description="Disordered" evidence="1">
    <location>
        <begin position="314"/>
        <end position="381"/>
    </location>
</feature>
<dbReference type="Proteomes" id="UP000230750">
    <property type="component" value="Unassembled WGS sequence"/>
</dbReference>
<dbReference type="InterPro" id="IPR012337">
    <property type="entry name" value="RNaseH-like_sf"/>
</dbReference>
<dbReference type="InterPro" id="IPR054465">
    <property type="entry name" value="Integrase_p58-like_C"/>
</dbReference>
<organism evidence="3 4">
    <name type="scientific">Stichopus japonicus</name>
    <name type="common">Sea cucumber</name>
    <dbReference type="NCBI Taxonomy" id="307972"/>
    <lineage>
        <taxon>Eukaryota</taxon>
        <taxon>Metazoa</taxon>
        <taxon>Echinodermata</taxon>
        <taxon>Eleutherozoa</taxon>
        <taxon>Echinozoa</taxon>
        <taxon>Holothuroidea</taxon>
        <taxon>Aspidochirotacea</taxon>
        <taxon>Aspidochirotida</taxon>
        <taxon>Stichopodidae</taxon>
        <taxon>Apostichopus</taxon>
    </lineage>
</organism>
<evidence type="ECO:0000256" key="1">
    <source>
        <dbReference type="SAM" id="MobiDB-lite"/>
    </source>
</evidence>
<dbReference type="PANTHER" id="PTHR37984">
    <property type="entry name" value="PROTEIN CBG26694"/>
    <property type="match status" value="1"/>
</dbReference>
<evidence type="ECO:0000313" key="4">
    <source>
        <dbReference type="Proteomes" id="UP000230750"/>
    </source>
</evidence>
<dbReference type="SUPFAM" id="SSF53098">
    <property type="entry name" value="Ribonuclease H-like"/>
    <property type="match status" value="1"/>
</dbReference>
<comment type="caution">
    <text evidence="3">The sequence shown here is derived from an EMBL/GenBank/DDBJ whole genome shotgun (WGS) entry which is preliminary data.</text>
</comment>
<protein>
    <submittedName>
        <fullName evidence="3">Retrovirus-related Pol polyprotein from transposon</fullName>
    </submittedName>
</protein>
<dbReference type="GO" id="GO:0003676">
    <property type="term" value="F:nucleic acid binding"/>
    <property type="evidence" value="ECO:0007669"/>
    <property type="project" value="InterPro"/>
</dbReference>
<reference evidence="3 4" key="1">
    <citation type="journal article" date="2017" name="PLoS Biol.">
        <title>The sea cucumber genome provides insights into morphological evolution and visceral regeneration.</title>
        <authorList>
            <person name="Zhang X."/>
            <person name="Sun L."/>
            <person name="Yuan J."/>
            <person name="Sun Y."/>
            <person name="Gao Y."/>
            <person name="Zhang L."/>
            <person name="Li S."/>
            <person name="Dai H."/>
            <person name="Hamel J.F."/>
            <person name="Liu C."/>
            <person name="Yu Y."/>
            <person name="Liu S."/>
            <person name="Lin W."/>
            <person name="Guo K."/>
            <person name="Jin S."/>
            <person name="Xu P."/>
            <person name="Storey K.B."/>
            <person name="Huan P."/>
            <person name="Zhang T."/>
            <person name="Zhou Y."/>
            <person name="Zhang J."/>
            <person name="Lin C."/>
            <person name="Li X."/>
            <person name="Xing L."/>
            <person name="Huo D."/>
            <person name="Sun M."/>
            <person name="Wang L."/>
            <person name="Mercier A."/>
            <person name="Li F."/>
            <person name="Yang H."/>
            <person name="Xiang J."/>
        </authorList>
    </citation>
    <scope>NUCLEOTIDE SEQUENCE [LARGE SCALE GENOMIC DNA]</scope>
    <source>
        <strain evidence="3">Shaxun</strain>
        <tissue evidence="3">Muscle</tissue>
    </source>
</reference>
<name>A0A2G8KE02_STIJA</name>
<sequence length="381" mass="43870">MPKRKPRAKLQSYRVGAPLERISLDILGPLPITDRGNKYVMIVADYFIKWVEAYPLKNQTAESVADVLISEFVSRFGVPRQIHTDQGSNFESQLYRNLCKLLGVEKTRTTAYHPQSDGMVERFNRTVEEMLSKVVDADQRNWDKCLPLVTMAYRSSVHDSTGISPAEMMLGREIDLPVDLIFDRGPKEHRQKDVYVQELEERPHHVHEIARKKLRVVDDRQKKHYDLKADDGGVKEEDTVMLYVPKRRRGLSPKLQRCWEGPYVVINRLSDVTYRIKRSKKAKSIVVHFNRLKPYQDDASIPPRKHTDKVELLKKETGIQTEASLQDDESTRMTKDRRVDHSDVTEKSADKSTKAKPIGLLSPKVIKSTEASKKKKAQSQP</sequence>
<dbReference type="PROSITE" id="PS50994">
    <property type="entry name" value="INTEGRASE"/>
    <property type="match status" value="1"/>
</dbReference>
<dbReference type="AlphaFoldDB" id="A0A2G8KE02"/>
<evidence type="ECO:0000259" key="2">
    <source>
        <dbReference type="PROSITE" id="PS50994"/>
    </source>
</evidence>
<dbReference type="InterPro" id="IPR050951">
    <property type="entry name" value="Retrovirus_Pol_polyprotein"/>
</dbReference>
<dbReference type="STRING" id="307972.A0A2G8KE02"/>
<gene>
    <name evidence="3" type="ORF">BSL78_16916</name>
</gene>
<dbReference type="Gene3D" id="3.30.420.10">
    <property type="entry name" value="Ribonuclease H-like superfamily/Ribonuclease H"/>
    <property type="match status" value="1"/>
</dbReference>
<feature type="compositionally biased region" description="Basic and acidic residues" evidence="1">
    <location>
        <begin position="329"/>
        <end position="353"/>
    </location>
</feature>
<dbReference type="Pfam" id="PF22938">
    <property type="entry name" value="Integrase_p58_C"/>
    <property type="match status" value="1"/>
</dbReference>
<accession>A0A2G8KE02</accession>
<dbReference type="GO" id="GO:0015074">
    <property type="term" value="P:DNA integration"/>
    <property type="evidence" value="ECO:0007669"/>
    <property type="project" value="InterPro"/>
</dbReference>
<dbReference type="OrthoDB" id="6768464at2759"/>
<proteinExistence type="predicted"/>
<evidence type="ECO:0000313" key="3">
    <source>
        <dbReference type="EMBL" id="PIK46226.1"/>
    </source>
</evidence>
<dbReference type="PANTHER" id="PTHR37984:SF15">
    <property type="entry name" value="INTEGRASE CATALYTIC DOMAIN-CONTAINING PROTEIN"/>
    <property type="match status" value="1"/>
</dbReference>
<dbReference type="FunFam" id="3.30.420.10:FF:000032">
    <property type="entry name" value="Retrovirus-related Pol polyprotein from transposon 297-like Protein"/>
    <property type="match status" value="1"/>
</dbReference>
<dbReference type="InterPro" id="IPR036397">
    <property type="entry name" value="RNaseH_sf"/>
</dbReference>
<dbReference type="Pfam" id="PF00665">
    <property type="entry name" value="rve"/>
    <property type="match status" value="1"/>
</dbReference>
<dbReference type="InterPro" id="IPR001584">
    <property type="entry name" value="Integrase_cat-core"/>
</dbReference>
<keyword evidence="4" id="KW-1185">Reference proteome</keyword>